<dbReference type="EC" id="3.2.1.20" evidence="3"/>
<protein>
    <recommendedName>
        <fullName evidence="3">alpha-glucosidase</fullName>
        <ecNumber evidence="3">3.2.1.20</ecNumber>
    </recommendedName>
</protein>
<evidence type="ECO:0000313" key="9">
    <source>
        <dbReference type="EMBL" id="CAH0388202.1"/>
    </source>
</evidence>
<reference evidence="9" key="1">
    <citation type="submission" date="2021-12" db="EMBL/GenBank/DDBJ databases">
        <authorList>
            <person name="King R."/>
        </authorList>
    </citation>
    <scope>NUCLEOTIDE SEQUENCE</scope>
</reference>
<evidence type="ECO:0000256" key="1">
    <source>
        <dbReference type="ARBA" id="ARBA00001657"/>
    </source>
</evidence>
<dbReference type="SUPFAM" id="SSF51445">
    <property type="entry name" value="(Trans)glycosidases"/>
    <property type="match status" value="1"/>
</dbReference>
<evidence type="ECO:0000256" key="7">
    <source>
        <dbReference type="SAM" id="SignalP"/>
    </source>
</evidence>
<dbReference type="GO" id="GO:0005975">
    <property type="term" value="P:carbohydrate metabolic process"/>
    <property type="evidence" value="ECO:0007669"/>
    <property type="project" value="InterPro"/>
</dbReference>
<keyword evidence="10" id="KW-1185">Reference proteome</keyword>
<dbReference type="KEGG" id="btab:109034300"/>
<feature type="chain" id="PRO_5040279830" description="alpha-glucosidase" evidence="7">
    <location>
        <begin position="28"/>
        <end position="618"/>
    </location>
</feature>
<organism evidence="9 10">
    <name type="scientific">Bemisia tabaci</name>
    <name type="common">Sweetpotato whitefly</name>
    <name type="synonym">Aleurodes tabaci</name>
    <dbReference type="NCBI Taxonomy" id="7038"/>
    <lineage>
        <taxon>Eukaryota</taxon>
        <taxon>Metazoa</taxon>
        <taxon>Ecdysozoa</taxon>
        <taxon>Arthropoda</taxon>
        <taxon>Hexapoda</taxon>
        <taxon>Insecta</taxon>
        <taxon>Pterygota</taxon>
        <taxon>Neoptera</taxon>
        <taxon>Paraneoptera</taxon>
        <taxon>Hemiptera</taxon>
        <taxon>Sternorrhyncha</taxon>
        <taxon>Aleyrodoidea</taxon>
        <taxon>Aleyrodidae</taxon>
        <taxon>Aleyrodinae</taxon>
        <taxon>Bemisia</taxon>
    </lineage>
</organism>
<dbReference type="Gene3D" id="3.90.400.10">
    <property type="entry name" value="Oligo-1,6-glucosidase, Domain 2"/>
    <property type="match status" value="1"/>
</dbReference>
<dbReference type="Gene3D" id="3.20.20.80">
    <property type="entry name" value="Glycosidases"/>
    <property type="match status" value="1"/>
</dbReference>
<dbReference type="InterPro" id="IPR017853">
    <property type="entry name" value="GH"/>
</dbReference>
<dbReference type="AlphaFoldDB" id="A0A9P0F1P9"/>
<accession>A0A9P0F1P9</accession>
<dbReference type="FunFam" id="3.90.400.10:FF:000001">
    <property type="entry name" value="Maltase A3, isoform A"/>
    <property type="match status" value="1"/>
</dbReference>
<keyword evidence="5" id="KW-0378">Hydrolase</keyword>
<feature type="signal peptide" evidence="7">
    <location>
        <begin position="1"/>
        <end position="27"/>
    </location>
</feature>
<dbReference type="PANTHER" id="PTHR10357:SF179">
    <property type="entry name" value="NEUTRAL AND BASIC AMINO ACID TRANSPORT PROTEIN RBAT"/>
    <property type="match status" value="1"/>
</dbReference>
<dbReference type="Proteomes" id="UP001152759">
    <property type="component" value="Chromosome 4"/>
</dbReference>
<feature type="domain" description="Glycosyl hydrolase family 13 catalytic" evidence="8">
    <location>
        <begin position="38"/>
        <end position="429"/>
    </location>
</feature>
<dbReference type="GO" id="GO:0004558">
    <property type="term" value="F:alpha-1,4-glucosidase activity"/>
    <property type="evidence" value="ECO:0007669"/>
    <property type="project" value="UniProtKB-EC"/>
</dbReference>
<keyword evidence="6" id="KW-0812">Transmembrane</keyword>
<dbReference type="EMBL" id="OU963865">
    <property type="protein sequence ID" value="CAH0388202.1"/>
    <property type="molecule type" value="Genomic_DNA"/>
</dbReference>
<evidence type="ECO:0000256" key="2">
    <source>
        <dbReference type="ARBA" id="ARBA00008061"/>
    </source>
</evidence>
<comment type="catalytic activity">
    <reaction evidence="1">
        <text>Hydrolysis of terminal, non-reducing (1-&gt;4)-linked alpha-D-glucose residues with release of alpha-D-glucose.</text>
        <dbReference type="EC" id="3.2.1.20"/>
    </reaction>
</comment>
<dbReference type="InterPro" id="IPR045857">
    <property type="entry name" value="O16G_dom_2"/>
</dbReference>
<comment type="similarity">
    <text evidence="2">Belongs to the glycosyl hydrolase 13 family.</text>
</comment>
<evidence type="ECO:0000256" key="6">
    <source>
        <dbReference type="SAM" id="Phobius"/>
    </source>
</evidence>
<proteinExistence type="inferred from homology"/>
<dbReference type="InterPro" id="IPR006047">
    <property type="entry name" value="GH13_cat_dom"/>
</dbReference>
<keyword evidence="4" id="KW-0325">Glycoprotein</keyword>
<keyword evidence="6" id="KW-1133">Transmembrane helix</keyword>
<keyword evidence="5" id="KW-0326">Glycosidase</keyword>
<evidence type="ECO:0000256" key="4">
    <source>
        <dbReference type="ARBA" id="ARBA00023180"/>
    </source>
</evidence>
<name>A0A9P0F1P9_BEMTA</name>
<evidence type="ECO:0000256" key="3">
    <source>
        <dbReference type="ARBA" id="ARBA00012741"/>
    </source>
</evidence>
<gene>
    <name evidence="9" type="ORF">BEMITA_LOCUS7131</name>
</gene>
<dbReference type="SMART" id="SM00642">
    <property type="entry name" value="Aamy"/>
    <property type="match status" value="1"/>
</dbReference>
<feature type="transmembrane region" description="Helical" evidence="6">
    <location>
        <begin position="594"/>
        <end position="613"/>
    </location>
</feature>
<evidence type="ECO:0000256" key="5">
    <source>
        <dbReference type="ARBA" id="ARBA00023295"/>
    </source>
</evidence>
<evidence type="ECO:0000313" key="10">
    <source>
        <dbReference type="Proteomes" id="UP001152759"/>
    </source>
</evidence>
<sequence>MGIMTRITRVAIPAILMFVLSIVEVESKDWFENTVIYQIYPRSFKDSDGDGTGDFRGIQEKLDYLHEVGFDLLWIQPFFKSPMVDFGYDIADYRQTEPVFGTLEDLKNLIDAIHIRGMRVIIDFIPNHTSDESEWFKKSLNREDPYTDFYVWKDSKPHAPGTPPVPPNNWLSLFGGSAWQWHEKRQQFYYRMFSPGQPDLNYRNPKVKEAMKDVIRFWLDFGVDGFRVDAVPVLFEDEQLRNNPYVSSRVENSTDFGDQIPVYTFQHPENYELLHQWRLLIDDYSSRDGRKRLMTVEAYEPAEDLQRYFGNTTHRIAHFPLYFEFVNVNYLSDSNFLDKAIHAFIDKMPPHGIPSWVASNHDNSRLASRVDPEFAEAMLMVQLLLPGVAGIYYGEEIRMKDIYIRPDQKKDFVFTFHPTQAHFTRDVCRGPMQWDDSLNAGFSTSKTPWLPVNPDYWRNNVKKQLSKPRSTLNMVKRLLKLKKSPTIESGDLKTCKVSQWVYMFTRELKDEPPVVVILNLGTEMEPMCLNECKHFLQGIMKVHTASANSGYKSGDAVTILHDDSSQCSTLRPKAGLVLTSSDAISASRGTRVSLPLLISLMLILLIVPLGHHVGKPSC</sequence>
<keyword evidence="7" id="KW-0732">Signal</keyword>
<evidence type="ECO:0000259" key="8">
    <source>
        <dbReference type="SMART" id="SM00642"/>
    </source>
</evidence>
<dbReference type="Pfam" id="PF00128">
    <property type="entry name" value="Alpha-amylase"/>
    <property type="match status" value="1"/>
</dbReference>
<dbReference type="PANTHER" id="PTHR10357">
    <property type="entry name" value="ALPHA-AMYLASE FAMILY MEMBER"/>
    <property type="match status" value="1"/>
</dbReference>
<keyword evidence="6" id="KW-0472">Membrane</keyword>